<proteinExistence type="predicted"/>
<organism evidence="1">
    <name type="scientific">uncultured marine bacterium Ant4E12</name>
    <dbReference type="NCBI Taxonomy" id="360424"/>
    <lineage>
        <taxon>Bacteria</taxon>
        <taxon>environmental samples</taxon>
    </lineage>
</organism>
<reference evidence="1" key="1">
    <citation type="journal article" date="2006" name="Appl. Environ. Microbiol.">
        <title>Comparative genomics of DNA fragments from six Antarctic marine planktonic bacteria.</title>
        <authorList>
            <person name="Grzymski J.J."/>
            <person name="Carter B.J."/>
            <person name="DeLong E.F."/>
            <person name="Feldman R.A."/>
            <person name="Ghadiri A."/>
            <person name="Murray A.E."/>
        </authorList>
    </citation>
    <scope>NUCLEOTIDE SEQUENCE</scope>
</reference>
<dbReference type="InterPro" id="IPR004927">
    <property type="entry name" value="MerB"/>
</dbReference>
<dbReference type="AlphaFoldDB" id="Q2PYE3"/>
<evidence type="ECO:0000313" key="1">
    <source>
        <dbReference type="EMBL" id="ABC25284.1"/>
    </source>
</evidence>
<sequence>MHVCHAPYIPKSLRNVQELLVYSGTDANERGTMEFSLAELDKAYETLMSEVVRTGVVPHYAELSTLIGISPNEALGRIQKIVELTPGWMHPETDYIASFPPFNNQPTQYRISVDGEQKWFAQCGFEALACRWLFPGKTVRIEAPCLLGGEPLTIEMKDEEILLVDPDTIVGYTRSPVGGDAANRPFR</sequence>
<dbReference type="EMBL" id="DQ295238">
    <property type="protein sequence ID" value="ABC25284.1"/>
    <property type="molecule type" value="Genomic_DNA"/>
</dbReference>
<dbReference type="Pfam" id="PF03243">
    <property type="entry name" value="MerB"/>
    <property type="match status" value="1"/>
</dbReference>
<accession>Q2PYE3</accession>
<name>Q2PYE3_9BACT</name>
<dbReference type="Gene3D" id="3.30.450.410">
    <property type="match status" value="1"/>
</dbReference>
<protein>
    <submittedName>
        <fullName evidence="1">Uncharacterized protein</fullName>
    </submittedName>
</protein>
<dbReference type="InterPro" id="IPR053717">
    <property type="entry name" value="MerB_lyase_sf"/>
</dbReference>
<dbReference type="GO" id="GO:0018836">
    <property type="term" value="F:alkylmercury lyase activity"/>
    <property type="evidence" value="ECO:0007669"/>
    <property type="project" value="InterPro"/>
</dbReference>
<dbReference type="SUPFAM" id="SSF160387">
    <property type="entry name" value="NosL/MerB-like"/>
    <property type="match status" value="1"/>
</dbReference>